<gene>
    <name evidence="1" type="ORF">CLV72_105209</name>
</gene>
<keyword evidence="2" id="KW-1185">Reference proteome</keyword>
<protein>
    <submittedName>
        <fullName evidence="1">Uncharacterized protein</fullName>
    </submittedName>
</protein>
<organism evidence="1 2">
    <name type="scientific">Allonocardiopsis opalescens</name>
    <dbReference type="NCBI Taxonomy" id="1144618"/>
    <lineage>
        <taxon>Bacteria</taxon>
        <taxon>Bacillati</taxon>
        <taxon>Actinomycetota</taxon>
        <taxon>Actinomycetes</taxon>
        <taxon>Streptosporangiales</taxon>
        <taxon>Allonocardiopsis</taxon>
    </lineage>
</organism>
<accession>A0A2T0Q251</accession>
<evidence type="ECO:0000313" key="2">
    <source>
        <dbReference type="Proteomes" id="UP000237846"/>
    </source>
</evidence>
<proteinExistence type="predicted"/>
<evidence type="ECO:0000313" key="1">
    <source>
        <dbReference type="EMBL" id="PRX97859.1"/>
    </source>
</evidence>
<reference evidence="1 2" key="1">
    <citation type="submission" date="2018-03" db="EMBL/GenBank/DDBJ databases">
        <title>Genomic Encyclopedia of Archaeal and Bacterial Type Strains, Phase II (KMG-II): from individual species to whole genera.</title>
        <authorList>
            <person name="Goeker M."/>
        </authorList>
    </citation>
    <scope>NUCLEOTIDE SEQUENCE [LARGE SCALE GENOMIC DNA]</scope>
    <source>
        <strain evidence="1 2">DSM 45601</strain>
    </source>
</reference>
<name>A0A2T0Q251_9ACTN</name>
<dbReference type="Proteomes" id="UP000237846">
    <property type="component" value="Unassembled WGS sequence"/>
</dbReference>
<dbReference type="AlphaFoldDB" id="A0A2T0Q251"/>
<dbReference type="EMBL" id="PVZC01000005">
    <property type="protein sequence ID" value="PRX97859.1"/>
    <property type="molecule type" value="Genomic_DNA"/>
</dbReference>
<sequence>MLGNGRLRPKPVGAGLAAVVARSQRVPWPLWSEPYRLVARDLGELCRLQTARGLTALSWLAAGAAPDDTEWLYPNQRLSGARQEYMYGAAAGLAEPVHGLVAANWRWAVSAGHGGRVVAPYLAGQAYPDDGYAAAHAAIALAQLWERNVELRPALAAAWAATWTSAAWCTAAEPHGAQGTPISVFAYPSVPDPRPPGLRPWIARLLRLRARDAPAG</sequence>
<comment type="caution">
    <text evidence="1">The sequence shown here is derived from an EMBL/GenBank/DDBJ whole genome shotgun (WGS) entry which is preliminary data.</text>
</comment>